<dbReference type="Pfam" id="PF00589">
    <property type="entry name" value="Phage_integrase"/>
    <property type="match status" value="1"/>
</dbReference>
<feature type="compositionally biased region" description="Basic and acidic residues" evidence="2">
    <location>
        <begin position="151"/>
        <end position="171"/>
    </location>
</feature>
<feature type="region of interest" description="Disordered" evidence="2">
    <location>
        <begin position="333"/>
        <end position="371"/>
    </location>
</feature>
<feature type="domain" description="Tyr recombinase" evidence="3">
    <location>
        <begin position="168"/>
        <end position="347"/>
    </location>
</feature>
<keyword evidence="1" id="KW-0233">DNA recombination</keyword>
<feature type="region of interest" description="Disordered" evidence="2">
    <location>
        <begin position="150"/>
        <end position="171"/>
    </location>
</feature>
<accession>A0ABZ2V472</accession>
<dbReference type="InterPro" id="IPR002104">
    <property type="entry name" value="Integrase_catalytic"/>
</dbReference>
<evidence type="ECO:0000313" key="5">
    <source>
        <dbReference type="Proteomes" id="UP001440612"/>
    </source>
</evidence>
<dbReference type="SUPFAM" id="SSF56349">
    <property type="entry name" value="DNA breaking-rejoining enzymes"/>
    <property type="match status" value="1"/>
</dbReference>
<evidence type="ECO:0000256" key="2">
    <source>
        <dbReference type="SAM" id="MobiDB-lite"/>
    </source>
</evidence>
<keyword evidence="5" id="KW-1185">Reference proteome</keyword>
<protein>
    <submittedName>
        <fullName evidence="4">Tyrosine-type recombinase/integrase</fullName>
    </submittedName>
</protein>
<evidence type="ECO:0000256" key="1">
    <source>
        <dbReference type="ARBA" id="ARBA00023172"/>
    </source>
</evidence>
<dbReference type="InterPro" id="IPR013762">
    <property type="entry name" value="Integrase-like_cat_sf"/>
</dbReference>
<reference evidence="5" key="1">
    <citation type="submission" date="2024-04" db="EMBL/GenBank/DDBJ databases">
        <title>Phylogenomic analyses of a clade within the roseobacter group suggest taxonomic reassignments of species of the genera Aestuariivita, Citreicella, Loktanella, Nautella, Pelagibaca, Ruegeria, Thalassobius, Thiobacimonas and Tropicibacter, and the proposal o.</title>
        <authorList>
            <person name="Jeon C.O."/>
        </authorList>
    </citation>
    <scope>NUCLEOTIDE SEQUENCE [LARGE SCALE GENOMIC DNA]</scope>
    <source>
        <strain evidence="5">BS5-3</strain>
    </source>
</reference>
<dbReference type="EMBL" id="CP150951">
    <property type="protein sequence ID" value="WZC47321.2"/>
    <property type="molecule type" value="Genomic_DNA"/>
</dbReference>
<feature type="compositionally biased region" description="Basic residues" evidence="2">
    <location>
        <begin position="344"/>
        <end position="371"/>
    </location>
</feature>
<dbReference type="Gene3D" id="1.10.443.10">
    <property type="entry name" value="Intergrase catalytic core"/>
    <property type="match status" value="1"/>
</dbReference>
<dbReference type="RefSeq" id="WP_373636685.1">
    <property type="nucleotide sequence ID" value="NZ_CP150951.2"/>
</dbReference>
<evidence type="ECO:0000259" key="3">
    <source>
        <dbReference type="PROSITE" id="PS51898"/>
    </source>
</evidence>
<dbReference type="PROSITE" id="PS51898">
    <property type="entry name" value="TYR_RECOMBINASE"/>
    <property type="match status" value="1"/>
</dbReference>
<proteinExistence type="predicted"/>
<organism evidence="4 5">
    <name type="scientific">Yoonia phaeophyticola</name>
    <dbReference type="NCBI Taxonomy" id="3137369"/>
    <lineage>
        <taxon>Bacteria</taxon>
        <taxon>Pseudomonadati</taxon>
        <taxon>Pseudomonadota</taxon>
        <taxon>Alphaproteobacteria</taxon>
        <taxon>Rhodobacterales</taxon>
        <taxon>Paracoccaceae</taxon>
        <taxon>Yoonia</taxon>
    </lineage>
</organism>
<name>A0ABZ2V472_9RHOB</name>
<dbReference type="InterPro" id="IPR011010">
    <property type="entry name" value="DNA_brk_join_enz"/>
</dbReference>
<sequence length="371" mass="42583">MPLEPCVRKDSKYFYAKGKVEYNGRPITRSYYKSTGSLTEAGARDWIARETEIQIRRHLFGEEKMFTFADAVLAYRATRTSAKQLIPITERIGHLPVADITEEQLKQLGPELKPDAATDTWWREIVTPARAVINNLHKLKRTPSIRVSHYTPEERNYQDKKRGKNSRVERKPSNKAWVEAFCDAADPHNAALARFMFETAARIDQAICIRPVVDVNAAEQRIRLKSQKGHKEVWVAITKEMMAEIEALPSKRTRNPRTGHLLEERLFGYGTATGYRKRWITICKKAGIPYLSAHAAGRHGFFTELVVRQKVDPVTAAKAGRWSDPTLPLSTYAHSETDEEEIRRRFRTKPKQKRKSKASKKLKKKGKDNVE</sequence>
<evidence type="ECO:0000313" key="4">
    <source>
        <dbReference type="EMBL" id="WZC47321.2"/>
    </source>
</evidence>
<dbReference type="Proteomes" id="UP001440612">
    <property type="component" value="Chromosome"/>
</dbReference>
<gene>
    <name evidence="4" type="ORF">AABB29_10220</name>
</gene>